<organism evidence="2 5">
    <name type="scientific">Acidovorax delafieldii</name>
    <name type="common">Pseudomonas delafieldii</name>
    <dbReference type="NCBI Taxonomy" id="47920"/>
    <lineage>
        <taxon>Bacteria</taxon>
        <taxon>Pseudomonadati</taxon>
        <taxon>Pseudomonadota</taxon>
        <taxon>Betaproteobacteria</taxon>
        <taxon>Burkholderiales</taxon>
        <taxon>Comamonadaceae</taxon>
        <taxon>Acidovorax</taxon>
    </lineage>
</organism>
<protein>
    <submittedName>
        <fullName evidence="2">Transglutaminase-like putative cysteine protease</fullName>
    </submittedName>
</protein>
<dbReference type="Proteomes" id="UP001249076">
    <property type="component" value="Unassembled WGS sequence"/>
</dbReference>
<sequence length="237" mass="26355">MTTASTSTPTTQAPTPDHLRATALIDSDAPAIQAFSAQHARGTTDRERAVALYLAVRDGFRYDPYRIDLSPQGMTASSVLANGYGWCVPKAALLTAVCRAAGIPARMGFADVRNHLSTERMRETMKTDLFIWHGYTDIWLDGAWRKATPAFNIELCERFGLLPLEFDGENDSIYHPFDKSGARHMEYVHQRGAFDDMPLAQIVADFRTVYSGWLQGDATRSSLQDASFANDIEKEAR</sequence>
<feature type="domain" description="Transglutaminase-like" evidence="1">
    <location>
        <begin position="79"/>
        <end position="151"/>
    </location>
</feature>
<keyword evidence="4" id="KW-1185">Reference proteome</keyword>
<proteinExistence type="predicted"/>
<keyword evidence="2" id="KW-0645">Protease</keyword>
<dbReference type="SMART" id="SM00460">
    <property type="entry name" value="TGc"/>
    <property type="match status" value="1"/>
</dbReference>
<dbReference type="EMBL" id="JAVDTS010000003">
    <property type="protein sequence ID" value="MDR6837584.1"/>
    <property type="molecule type" value="Genomic_DNA"/>
</dbReference>
<dbReference type="GO" id="GO:0008233">
    <property type="term" value="F:peptidase activity"/>
    <property type="evidence" value="ECO:0007669"/>
    <property type="project" value="UniProtKB-KW"/>
</dbReference>
<evidence type="ECO:0000313" key="4">
    <source>
        <dbReference type="Proteomes" id="UP001249076"/>
    </source>
</evidence>
<evidence type="ECO:0000313" key="5">
    <source>
        <dbReference type="Proteomes" id="UP001253458"/>
    </source>
</evidence>
<dbReference type="PANTHER" id="PTHR33490">
    <property type="entry name" value="BLR5614 PROTEIN-RELATED"/>
    <property type="match status" value="1"/>
</dbReference>
<evidence type="ECO:0000313" key="2">
    <source>
        <dbReference type="EMBL" id="MDR6768386.1"/>
    </source>
</evidence>
<dbReference type="SUPFAM" id="SSF54001">
    <property type="entry name" value="Cysteine proteinases"/>
    <property type="match status" value="1"/>
</dbReference>
<dbReference type="Proteomes" id="UP001253458">
    <property type="component" value="Unassembled WGS sequence"/>
</dbReference>
<comment type="caution">
    <text evidence="2">The sequence shown here is derived from an EMBL/GenBank/DDBJ whole genome shotgun (WGS) entry which is preliminary data.</text>
</comment>
<dbReference type="InterPro" id="IPR002931">
    <property type="entry name" value="Transglutaminase-like"/>
</dbReference>
<accession>A0AAJ2CA03</accession>
<dbReference type="InterPro" id="IPR038765">
    <property type="entry name" value="Papain-like_cys_pep_sf"/>
</dbReference>
<evidence type="ECO:0000259" key="1">
    <source>
        <dbReference type="SMART" id="SM00460"/>
    </source>
</evidence>
<keyword evidence="2" id="KW-0378">Hydrolase</keyword>
<reference evidence="2 4" key="1">
    <citation type="submission" date="2023-07" db="EMBL/GenBank/DDBJ databases">
        <title>Sorghum-associated microbial communities from plants grown in Nebraska, USA.</title>
        <authorList>
            <person name="Schachtman D."/>
        </authorList>
    </citation>
    <scope>NUCLEOTIDE SEQUENCE</scope>
    <source>
        <strain evidence="3 4">BE105</strain>
        <strain evidence="2">BE69</strain>
    </source>
</reference>
<dbReference type="GO" id="GO:0006508">
    <property type="term" value="P:proteolysis"/>
    <property type="evidence" value="ECO:0007669"/>
    <property type="project" value="UniProtKB-KW"/>
</dbReference>
<dbReference type="RefSeq" id="WP_209818339.1">
    <property type="nucleotide sequence ID" value="NZ_JAVDTL010000005.1"/>
</dbReference>
<gene>
    <name evidence="2" type="ORF">J2W88_003688</name>
    <name evidence="3" type="ORF">J2W93_002422</name>
</gene>
<dbReference type="Gene3D" id="3.10.620.30">
    <property type="match status" value="1"/>
</dbReference>
<dbReference type="PANTHER" id="PTHR33490:SF3">
    <property type="entry name" value="CONSERVED INTEGRAL MEMBRANE PROTEIN"/>
    <property type="match status" value="1"/>
</dbReference>
<dbReference type="AlphaFoldDB" id="A0AAJ2CA03"/>
<dbReference type="Pfam" id="PF01841">
    <property type="entry name" value="Transglut_core"/>
    <property type="match status" value="1"/>
</dbReference>
<dbReference type="EMBL" id="JAVDTL010000005">
    <property type="protein sequence ID" value="MDR6768386.1"/>
    <property type="molecule type" value="Genomic_DNA"/>
</dbReference>
<evidence type="ECO:0000313" key="3">
    <source>
        <dbReference type="EMBL" id="MDR6837584.1"/>
    </source>
</evidence>
<name>A0AAJ2CA03_ACIDE</name>